<organism evidence="1 2">
    <name type="scientific">Ectobacillus funiculus</name>
    <dbReference type="NCBI Taxonomy" id="137993"/>
    <lineage>
        <taxon>Bacteria</taxon>
        <taxon>Bacillati</taxon>
        <taxon>Bacillota</taxon>
        <taxon>Bacilli</taxon>
        <taxon>Bacillales</taxon>
        <taxon>Bacillaceae</taxon>
        <taxon>Ectobacillus</taxon>
    </lineage>
</organism>
<dbReference type="RefSeq" id="WP_379950698.1">
    <property type="nucleotide sequence ID" value="NZ_JBHMAF010000138.1"/>
</dbReference>
<name>A0ABV5WID5_9BACI</name>
<protein>
    <submittedName>
        <fullName evidence="1">YolD-like family protein</fullName>
    </submittedName>
</protein>
<dbReference type="InterPro" id="IPR014962">
    <property type="entry name" value="YolD"/>
</dbReference>
<evidence type="ECO:0000313" key="2">
    <source>
        <dbReference type="Proteomes" id="UP001589609"/>
    </source>
</evidence>
<dbReference type="Pfam" id="PF08863">
    <property type="entry name" value="YolD"/>
    <property type="match status" value="1"/>
</dbReference>
<evidence type="ECO:0000313" key="1">
    <source>
        <dbReference type="EMBL" id="MFB9760381.1"/>
    </source>
</evidence>
<dbReference type="EMBL" id="JBHMAF010000138">
    <property type="protein sequence ID" value="MFB9760381.1"/>
    <property type="molecule type" value="Genomic_DNA"/>
</dbReference>
<keyword evidence="2" id="KW-1185">Reference proteome</keyword>
<comment type="caution">
    <text evidence="1">The sequence shown here is derived from an EMBL/GenBank/DDBJ whole genome shotgun (WGS) entry which is preliminary data.</text>
</comment>
<dbReference type="Proteomes" id="UP001589609">
    <property type="component" value="Unassembled WGS sequence"/>
</dbReference>
<sequence length="60" mass="7089">MFLKELTKSCLITITYYQNESLQICKGRVCHLNVHQQTLSVEDEQRKILTIRLSDIKDIH</sequence>
<proteinExistence type="predicted"/>
<gene>
    <name evidence="1" type="ORF">ACFFMS_18805</name>
</gene>
<accession>A0ABV5WID5</accession>
<reference evidence="1 2" key="1">
    <citation type="submission" date="2024-09" db="EMBL/GenBank/DDBJ databases">
        <authorList>
            <person name="Sun Q."/>
            <person name="Mori K."/>
        </authorList>
    </citation>
    <scope>NUCLEOTIDE SEQUENCE [LARGE SCALE GENOMIC DNA]</scope>
    <source>
        <strain evidence="1 2">JCM 11201</strain>
    </source>
</reference>